<evidence type="ECO:0000313" key="3">
    <source>
        <dbReference type="Proteomes" id="UP000271889"/>
    </source>
</evidence>
<accession>A0A3P7MZX2</accession>
<evidence type="ECO:0000259" key="1">
    <source>
        <dbReference type="Pfam" id="PF02719"/>
    </source>
</evidence>
<keyword evidence="3" id="KW-1185">Reference proteome</keyword>
<gene>
    <name evidence="2" type="ORF">CGOC_LOCUS10928</name>
</gene>
<dbReference type="Proteomes" id="UP000271889">
    <property type="component" value="Unassembled WGS sequence"/>
</dbReference>
<dbReference type="InterPro" id="IPR036291">
    <property type="entry name" value="NAD(P)-bd_dom_sf"/>
</dbReference>
<dbReference type="AlphaFoldDB" id="A0A3P7MZX2"/>
<dbReference type="Gene3D" id="3.40.50.720">
    <property type="entry name" value="NAD(P)-binding Rossmann-like Domain"/>
    <property type="match status" value="1"/>
</dbReference>
<name>A0A3P7MZX2_CYLGO</name>
<dbReference type="SUPFAM" id="SSF51735">
    <property type="entry name" value="NAD(P)-binding Rossmann-fold domains"/>
    <property type="match status" value="1"/>
</dbReference>
<dbReference type="Pfam" id="PF02719">
    <property type="entry name" value="Polysacc_synt_2"/>
    <property type="match status" value="1"/>
</dbReference>
<reference evidence="2 3" key="1">
    <citation type="submission" date="2018-11" db="EMBL/GenBank/DDBJ databases">
        <authorList>
            <consortium name="Pathogen Informatics"/>
        </authorList>
    </citation>
    <scope>NUCLEOTIDE SEQUENCE [LARGE SCALE GENOMIC DNA]</scope>
</reference>
<sequence>MTSYLITGGLGSLGSALITQLYKNNNNRITVLDNLSAHSDLSLIPQHVRDSERFTLVIGDTKNEQLVLHTLKGKSVDIIIDCASRASNAIGQSPVAGARNAMQGLTHVLDAVR</sequence>
<dbReference type="PANTHER" id="PTHR43000">
    <property type="entry name" value="DTDP-D-GLUCOSE 4,6-DEHYDRATASE-RELATED"/>
    <property type="match status" value="1"/>
</dbReference>
<dbReference type="EMBL" id="UYRV01113609">
    <property type="protein sequence ID" value="VDN28348.1"/>
    <property type="molecule type" value="Genomic_DNA"/>
</dbReference>
<organism evidence="2 3">
    <name type="scientific">Cylicostephanus goldi</name>
    <name type="common">Nematode worm</name>
    <dbReference type="NCBI Taxonomy" id="71465"/>
    <lineage>
        <taxon>Eukaryota</taxon>
        <taxon>Metazoa</taxon>
        <taxon>Ecdysozoa</taxon>
        <taxon>Nematoda</taxon>
        <taxon>Chromadorea</taxon>
        <taxon>Rhabditida</taxon>
        <taxon>Rhabditina</taxon>
        <taxon>Rhabditomorpha</taxon>
        <taxon>Strongyloidea</taxon>
        <taxon>Strongylidae</taxon>
        <taxon>Cylicostephanus</taxon>
    </lineage>
</organism>
<feature type="domain" description="Polysaccharide biosynthesis protein CapD-like" evidence="1">
    <location>
        <begin position="5"/>
        <end position="111"/>
    </location>
</feature>
<dbReference type="InterPro" id="IPR003869">
    <property type="entry name" value="Polysac_CapD-like"/>
</dbReference>
<protein>
    <recommendedName>
        <fullName evidence="1">Polysaccharide biosynthesis protein CapD-like domain-containing protein</fullName>
    </recommendedName>
</protein>
<feature type="non-terminal residue" evidence="2">
    <location>
        <position position="113"/>
    </location>
</feature>
<dbReference type="OrthoDB" id="16464at2759"/>
<evidence type="ECO:0000313" key="2">
    <source>
        <dbReference type="EMBL" id="VDN28348.1"/>
    </source>
</evidence>
<proteinExistence type="predicted"/>